<keyword evidence="3" id="KW-1185">Reference proteome</keyword>
<accession>A0A3Q2YMR7</accession>
<feature type="region of interest" description="Disordered" evidence="1">
    <location>
        <begin position="66"/>
        <end position="104"/>
    </location>
</feature>
<protein>
    <submittedName>
        <fullName evidence="2">Uncharacterized protein</fullName>
    </submittedName>
</protein>
<reference evidence="2" key="2">
    <citation type="submission" date="2025-09" db="UniProtKB">
        <authorList>
            <consortium name="Ensembl"/>
        </authorList>
    </citation>
    <scope>IDENTIFICATION</scope>
</reference>
<proteinExistence type="predicted"/>
<evidence type="ECO:0000256" key="1">
    <source>
        <dbReference type="SAM" id="MobiDB-lite"/>
    </source>
</evidence>
<evidence type="ECO:0000313" key="3">
    <source>
        <dbReference type="Proteomes" id="UP000264820"/>
    </source>
</evidence>
<name>A0A3Q2YMR7_HIPCM</name>
<reference evidence="2" key="1">
    <citation type="submission" date="2025-08" db="UniProtKB">
        <authorList>
            <consortium name="Ensembl"/>
        </authorList>
    </citation>
    <scope>IDENTIFICATION</scope>
</reference>
<sequence>DCVDALSRMLNISSRSLPTARICSGQRRVITRRSIQPLRPMVRTPAAFCRHPARLYQGCPSPVFESPYPYPGPNDHDRSRASAKLADGGHSTDYALPGKNERAD</sequence>
<organism evidence="2 3">
    <name type="scientific">Hippocampus comes</name>
    <name type="common">Tiger tail seahorse</name>
    <dbReference type="NCBI Taxonomy" id="109280"/>
    <lineage>
        <taxon>Eukaryota</taxon>
        <taxon>Metazoa</taxon>
        <taxon>Chordata</taxon>
        <taxon>Craniata</taxon>
        <taxon>Vertebrata</taxon>
        <taxon>Euteleostomi</taxon>
        <taxon>Actinopterygii</taxon>
        <taxon>Neopterygii</taxon>
        <taxon>Teleostei</taxon>
        <taxon>Neoteleostei</taxon>
        <taxon>Acanthomorphata</taxon>
        <taxon>Syngnathiaria</taxon>
        <taxon>Syngnathiformes</taxon>
        <taxon>Syngnathoidei</taxon>
        <taxon>Syngnathidae</taxon>
        <taxon>Hippocampus</taxon>
    </lineage>
</organism>
<dbReference type="AlphaFoldDB" id="A0A3Q2YMR7"/>
<dbReference type="Proteomes" id="UP000264820">
    <property type="component" value="Unplaced"/>
</dbReference>
<evidence type="ECO:0000313" key="2">
    <source>
        <dbReference type="Ensembl" id="ENSHCOP00000019721.1"/>
    </source>
</evidence>
<dbReference type="Ensembl" id="ENSHCOT00000008044.1">
    <property type="protein sequence ID" value="ENSHCOP00000019721.1"/>
    <property type="gene ID" value="ENSHCOG00000005238.1"/>
</dbReference>